<dbReference type="InterPro" id="IPR018958">
    <property type="entry name" value="Knr4/Smi1-like_dom"/>
</dbReference>
<proteinExistence type="predicted"/>
<organism evidence="2 3">
    <name type="scientific">Ruthenibacterium lactatiformans</name>
    <dbReference type="NCBI Taxonomy" id="1550024"/>
    <lineage>
        <taxon>Bacteria</taxon>
        <taxon>Bacillati</taxon>
        <taxon>Bacillota</taxon>
        <taxon>Clostridia</taxon>
        <taxon>Eubacteriales</taxon>
        <taxon>Oscillospiraceae</taxon>
        <taxon>Ruthenibacterium</taxon>
    </lineage>
</organism>
<reference evidence="2 3" key="1">
    <citation type="journal article" date="2019" name="Nat. Med.">
        <title>A library of human gut bacterial isolates paired with longitudinal multiomics data enables mechanistic microbiome research.</title>
        <authorList>
            <person name="Poyet M."/>
            <person name="Groussin M."/>
            <person name="Gibbons S.M."/>
            <person name="Avila-Pacheco J."/>
            <person name="Jiang X."/>
            <person name="Kearney S.M."/>
            <person name="Perrotta A.R."/>
            <person name="Berdy B."/>
            <person name="Zhao S."/>
            <person name="Lieberman T.D."/>
            <person name="Swanson P.K."/>
            <person name="Smith M."/>
            <person name="Roesemann S."/>
            <person name="Alexander J.E."/>
            <person name="Rich S.A."/>
            <person name="Livny J."/>
            <person name="Vlamakis H."/>
            <person name="Clish C."/>
            <person name="Bullock K."/>
            <person name="Deik A."/>
            <person name="Scott J."/>
            <person name="Pierce K.A."/>
            <person name="Xavier R.J."/>
            <person name="Alm E.J."/>
        </authorList>
    </citation>
    <scope>NUCLEOTIDE SEQUENCE [LARGE SCALE GENOMIC DNA]</scope>
    <source>
        <strain evidence="2 3">BIOML-A4</strain>
    </source>
</reference>
<dbReference type="Pfam" id="PF09346">
    <property type="entry name" value="SMI1_KNR4"/>
    <property type="match status" value="1"/>
</dbReference>
<accession>A0A6L6LWY7</accession>
<sequence>MIEMKIKSFKKLTDEQIKKIENRIHVKLPEDYREFLKSTGGGVVEKDETNRIMLKTIGREIVLDVLYGDDENNESGNIMFWMKQFEGEMLENSIIIGDDLFQGFLVMVCDGVNKGIYYWDDSYNFESSNDENNMYWIADSFEQLFKHLTE</sequence>
<dbReference type="Gene3D" id="3.40.1580.10">
    <property type="entry name" value="SMI1/KNR4-like"/>
    <property type="match status" value="1"/>
</dbReference>
<comment type="caution">
    <text evidence="2">The sequence shown here is derived from an EMBL/GenBank/DDBJ whole genome shotgun (WGS) entry which is preliminary data.</text>
</comment>
<evidence type="ECO:0000259" key="1">
    <source>
        <dbReference type="SMART" id="SM00860"/>
    </source>
</evidence>
<dbReference type="SMART" id="SM00860">
    <property type="entry name" value="SMI1_KNR4"/>
    <property type="match status" value="1"/>
</dbReference>
<dbReference type="InterPro" id="IPR037883">
    <property type="entry name" value="Knr4/Smi1-like_sf"/>
</dbReference>
<gene>
    <name evidence="2" type="ORF">GMD59_19200</name>
</gene>
<dbReference type="Proteomes" id="UP000472755">
    <property type="component" value="Unassembled WGS sequence"/>
</dbReference>
<dbReference type="AlphaFoldDB" id="A0A6L6LWY7"/>
<feature type="domain" description="Knr4/Smi1-like" evidence="1">
    <location>
        <begin position="11"/>
        <end position="147"/>
    </location>
</feature>
<evidence type="ECO:0000313" key="3">
    <source>
        <dbReference type="Proteomes" id="UP000472755"/>
    </source>
</evidence>
<dbReference type="SUPFAM" id="SSF160631">
    <property type="entry name" value="SMI1/KNR4-like"/>
    <property type="match status" value="1"/>
</dbReference>
<evidence type="ECO:0000313" key="2">
    <source>
        <dbReference type="EMBL" id="MTS29373.1"/>
    </source>
</evidence>
<dbReference type="EMBL" id="WMZU01000076">
    <property type="protein sequence ID" value="MTS29373.1"/>
    <property type="molecule type" value="Genomic_DNA"/>
</dbReference>
<protein>
    <submittedName>
        <fullName evidence="2">SMI1/KNR4 family protein</fullName>
    </submittedName>
</protein>
<name>A0A6L6LWY7_9FIRM</name>